<gene>
    <name evidence="15" type="ORF">MKZ38_001237</name>
</gene>
<evidence type="ECO:0000256" key="13">
    <source>
        <dbReference type="SAM" id="SignalP"/>
    </source>
</evidence>
<evidence type="ECO:0000256" key="1">
    <source>
        <dbReference type="ARBA" id="ARBA00001678"/>
    </source>
</evidence>
<dbReference type="Proteomes" id="UP001201980">
    <property type="component" value="Unassembled WGS sequence"/>
</dbReference>
<dbReference type="Pfam" id="PF00734">
    <property type="entry name" value="CBM_1"/>
    <property type="match status" value="1"/>
</dbReference>
<evidence type="ECO:0000256" key="4">
    <source>
        <dbReference type="ARBA" id="ARBA00012706"/>
    </source>
</evidence>
<dbReference type="PANTHER" id="PTHR31451">
    <property type="match status" value="1"/>
</dbReference>
<dbReference type="PROSITE" id="PS51164">
    <property type="entry name" value="CBM1_2"/>
    <property type="match status" value="1"/>
</dbReference>
<dbReference type="InterPro" id="IPR035971">
    <property type="entry name" value="CBD_sf"/>
</dbReference>
<evidence type="ECO:0000256" key="8">
    <source>
        <dbReference type="ARBA" id="ARBA00023295"/>
    </source>
</evidence>
<dbReference type="EC" id="3.2.1.78" evidence="4"/>
<keyword evidence="6 13" id="KW-0732">Signal</keyword>
<comment type="subcellular location">
    <subcellularLocation>
        <location evidence="2">Secreted</location>
    </subcellularLocation>
</comment>
<comment type="caution">
    <text evidence="15">The sequence shown here is derived from an EMBL/GenBank/DDBJ whole genome shotgun (WGS) entry which is preliminary data.</text>
</comment>
<comment type="catalytic activity">
    <reaction evidence="1">
        <text>Random hydrolysis of (1-&gt;4)-beta-D-mannosidic linkages in mannans, galactomannans and glucomannans.</text>
        <dbReference type="EC" id="3.2.1.78"/>
    </reaction>
</comment>
<dbReference type="EMBL" id="JAKWBI020000131">
    <property type="protein sequence ID" value="KAJ2901936.1"/>
    <property type="molecule type" value="Genomic_DNA"/>
</dbReference>
<protein>
    <recommendedName>
        <fullName evidence="9">Mannan endo-1,4-beta-mannosidase A</fullName>
        <ecNumber evidence="4">3.2.1.78</ecNumber>
    </recommendedName>
    <alternativeName>
        <fullName evidence="10">Endo-beta-1,4-mannanase A</fullName>
    </alternativeName>
</protein>
<feature type="signal peptide" evidence="13">
    <location>
        <begin position="1"/>
        <end position="17"/>
    </location>
</feature>
<evidence type="ECO:0000313" key="15">
    <source>
        <dbReference type="EMBL" id="KAJ2901936.1"/>
    </source>
</evidence>
<reference evidence="15" key="1">
    <citation type="submission" date="2022-07" db="EMBL/GenBank/DDBJ databases">
        <title>Draft genome sequence of Zalerion maritima ATCC 34329, a (micro)plastics degrading marine fungus.</title>
        <authorList>
            <person name="Paco A."/>
            <person name="Goncalves M.F.M."/>
            <person name="Rocha-Santos T.A.P."/>
            <person name="Alves A."/>
        </authorList>
    </citation>
    <scope>NUCLEOTIDE SEQUENCE</scope>
    <source>
        <strain evidence="15">ATCC 34329</strain>
    </source>
</reference>
<keyword evidence="7 11" id="KW-0378">Hydrolase</keyword>
<organism evidence="15 16">
    <name type="scientific">Zalerion maritima</name>
    <dbReference type="NCBI Taxonomy" id="339359"/>
    <lineage>
        <taxon>Eukaryota</taxon>
        <taxon>Fungi</taxon>
        <taxon>Dikarya</taxon>
        <taxon>Ascomycota</taxon>
        <taxon>Pezizomycotina</taxon>
        <taxon>Sordariomycetes</taxon>
        <taxon>Lulworthiomycetidae</taxon>
        <taxon>Lulworthiales</taxon>
        <taxon>Lulworthiaceae</taxon>
        <taxon>Zalerion</taxon>
    </lineage>
</organism>
<dbReference type="InterPro" id="IPR017853">
    <property type="entry name" value="GH"/>
</dbReference>
<dbReference type="PROSITE" id="PS00562">
    <property type="entry name" value="CBM1_1"/>
    <property type="match status" value="1"/>
</dbReference>
<evidence type="ECO:0000256" key="7">
    <source>
        <dbReference type="ARBA" id="ARBA00022801"/>
    </source>
</evidence>
<evidence type="ECO:0000256" key="2">
    <source>
        <dbReference type="ARBA" id="ARBA00004613"/>
    </source>
</evidence>
<feature type="region of interest" description="Disordered" evidence="12">
    <location>
        <begin position="57"/>
        <end position="89"/>
    </location>
</feature>
<evidence type="ECO:0000256" key="5">
    <source>
        <dbReference type="ARBA" id="ARBA00022525"/>
    </source>
</evidence>
<dbReference type="InterPro" id="IPR000254">
    <property type="entry name" value="CBD"/>
</dbReference>
<dbReference type="Pfam" id="PF00150">
    <property type="entry name" value="Cellulase"/>
    <property type="match status" value="1"/>
</dbReference>
<dbReference type="AlphaFoldDB" id="A0AAD5RQH3"/>
<dbReference type="SMART" id="SM00236">
    <property type="entry name" value="fCBD"/>
    <property type="match status" value="1"/>
</dbReference>
<dbReference type="FunFam" id="3.20.20.80:FF:000076">
    <property type="entry name" value="Mannan endo-1,4-beta-mannosidase A"/>
    <property type="match status" value="1"/>
</dbReference>
<evidence type="ECO:0000256" key="10">
    <source>
        <dbReference type="ARBA" id="ARBA00077212"/>
    </source>
</evidence>
<dbReference type="GO" id="GO:0016985">
    <property type="term" value="F:mannan endo-1,4-beta-mannosidase activity"/>
    <property type="evidence" value="ECO:0007669"/>
    <property type="project" value="UniProtKB-EC"/>
</dbReference>
<accession>A0AAD5RQH3</accession>
<dbReference type="SUPFAM" id="SSF51445">
    <property type="entry name" value="(Trans)glycosidases"/>
    <property type="match status" value="1"/>
</dbReference>
<evidence type="ECO:0000259" key="14">
    <source>
        <dbReference type="PROSITE" id="PS51164"/>
    </source>
</evidence>
<dbReference type="GO" id="GO:0005576">
    <property type="term" value="C:extracellular region"/>
    <property type="evidence" value="ECO:0007669"/>
    <property type="project" value="UniProtKB-SubCell"/>
</dbReference>
<dbReference type="InterPro" id="IPR045053">
    <property type="entry name" value="MAN-like"/>
</dbReference>
<dbReference type="GO" id="GO:0030248">
    <property type="term" value="F:cellulose binding"/>
    <property type="evidence" value="ECO:0007669"/>
    <property type="project" value="InterPro"/>
</dbReference>
<feature type="chain" id="PRO_5042284221" description="Mannan endo-1,4-beta-mannosidase A" evidence="13">
    <location>
        <begin position="18"/>
        <end position="429"/>
    </location>
</feature>
<sequence>MKQIVAAALALAATASAQSGAWGQCGGIGWSGDTTCISGWHCVYQNDWYSQCLQGSDTTSDEPTTSTTATTSSTTTTSIPTSTSTEFSSTDGTLFKIDGETGYFAGTNCYWCSFLTNPDDVDSVYENMASSGMKILRIWGFNDVSSAPGTNDVYFQYLSSSGSTINTGTYGLQLLDKNVAAAEEKGIKLIINFVNNWDDYGGMSAYTNAFGGDHVGWYTNSAAQTQYKTYIETLVNRYKDSTAIFAWELANEPRCNGCDVSVIYNWASQISAYIKSLDANHMVTLGDEGFGLEGDGSYPYQYGEGIDFAQNLEIAGLDFGTFHFYPESWSVSTETFGQGWIETHAAACTAAGKPCLFEEYGTTSNHCENESPWQELSVDTEGIAGDSFWQWGDTLSYGQSHDDGHTIFYGSDDWECLVEDHVAYIEASS</sequence>
<evidence type="ECO:0000256" key="12">
    <source>
        <dbReference type="SAM" id="MobiDB-lite"/>
    </source>
</evidence>
<name>A0AAD5RQH3_9PEZI</name>
<feature type="domain" description="CBM1" evidence="14">
    <location>
        <begin position="17"/>
        <end position="53"/>
    </location>
</feature>
<dbReference type="SUPFAM" id="SSF57180">
    <property type="entry name" value="Cellulose-binding domain"/>
    <property type="match status" value="1"/>
</dbReference>
<keyword evidence="16" id="KW-1185">Reference proteome</keyword>
<dbReference type="InterPro" id="IPR001547">
    <property type="entry name" value="Glyco_hydro_5"/>
</dbReference>
<proteinExistence type="inferred from homology"/>
<comment type="similarity">
    <text evidence="3 11">Belongs to the glycosyl hydrolase 5 (cellulase A) family.</text>
</comment>
<dbReference type="PANTHER" id="PTHR31451:SF39">
    <property type="entry name" value="MANNAN ENDO-1,4-BETA-MANNOSIDASE 1"/>
    <property type="match status" value="1"/>
</dbReference>
<evidence type="ECO:0000256" key="9">
    <source>
        <dbReference type="ARBA" id="ARBA00068505"/>
    </source>
</evidence>
<evidence type="ECO:0000256" key="3">
    <source>
        <dbReference type="ARBA" id="ARBA00005641"/>
    </source>
</evidence>
<keyword evidence="5" id="KW-0964">Secreted</keyword>
<dbReference type="Gene3D" id="3.20.20.80">
    <property type="entry name" value="Glycosidases"/>
    <property type="match status" value="1"/>
</dbReference>
<evidence type="ECO:0000256" key="6">
    <source>
        <dbReference type="ARBA" id="ARBA00022729"/>
    </source>
</evidence>
<keyword evidence="8 11" id="KW-0326">Glycosidase</keyword>
<dbReference type="GO" id="GO:0046355">
    <property type="term" value="P:mannan catabolic process"/>
    <property type="evidence" value="ECO:0007669"/>
    <property type="project" value="UniProtKB-ARBA"/>
</dbReference>
<evidence type="ECO:0000313" key="16">
    <source>
        <dbReference type="Proteomes" id="UP001201980"/>
    </source>
</evidence>
<evidence type="ECO:0000256" key="11">
    <source>
        <dbReference type="RuleBase" id="RU361153"/>
    </source>
</evidence>